<dbReference type="OrthoDB" id="9809646at2"/>
<dbReference type="Proteomes" id="UP000246278">
    <property type="component" value="Unassembled WGS sequence"/>
</dbReference>
<evidence type="ECO:0000256" key="9">
    <source>
        <dbReference type="SAM" id="Phobius"/>
    </source>
</evidence>
<dbReference type="EMBL" id="PDNZ01000007">
    <property type="protein sequence ID" value="PWW81463.1"/>
    <property type="molecule type" value="Genomic_DNA"/>
</dbReference>
<dbReference type="PANTHER" id="PTHR11562">
    <property type="entry name" value="CATION EFFLUX PROTEIN/ ZINC TRANSPORTER"/>
    <property type="match status" value="1"/>
</dbReference>
<dbReference type="Gene3D" id="1.20.1510.10">
    <property type="entry name" value="Cation efflux protein transmembrane domain"/>
    <property type="match status" value="1"/>
</dbReference>
<comment type="caution">
    <text evidence="12">The sequence shown here is derived from an EMBL/GenBank/DDBJ whole genome shotgun (WGS) entry which is preliminary data.</text>
</comment>
<evidence type="ECO:0000256" key="5">
    <source>
        <dbReference type="ARBA" id="ARBA00022906"/>
    </source>
</evidence>
<feature type="transmembrane region" description="Helical" evidence="9">
    <location>
        <begin position="85"/>
        <end position="108"/>
    </location>
</feature>
<accession>A0A317T496</accession>
<evidence type="ECO:0000259" key="11">
    <source>
        <dbReference type="Pfam" id="PF16916"/>
    </source>
</evidence>
<keyword evidence="5" id="KW-0862">Zinc</keyword>
<feature type="transmembrane region" description="Helical" evidence="9">
    <location>
        <begin position="21"/>
        <end position="42"/>
    </location>
</feature>
<evidence type="ECO:0000256" key="7">
    <source>
        <dbReference type="ARBA" id="ARBA00023065"/>
    </source>
</evidence>
<dbReference type="GO" id="GO:0005385">
    <property type="term" value="F:zinc ion transmembrane transporter activity"/>
    <property type="evidence" value="ECO:0007669"/>
    <property type="project" value="TreeGrafter"/>
</dbReference>
<feature type="transmembrane region" description="Helical" evidence="9">
    <location>
        <begin position="155"/>
        <end position="177"/>
    </location>
</feature>
<evidence type="ECO:0000256" key="6">
    <source>
        <dbReference type="ARBA" id="ARBA00022989"/>
    </source>
</evidence>
<feature type="transmembrane region" description="Helical" evidence="9">
    <location>
        <begin position="120"/>
        <end position="143"/>
    </location>
</feature>
<evidence type="ECO:0000256" key="2">
    <source>
        <dbReference type="ARBA" id="ARBA00008873"/>
    </source>
</evidence>
<evidence type="ECO:0000256" key="8">
    <source>
        <dbReference type="ARBA" id="ARBA00023136"/>
    </source>
</evidence>
<comment type="subcellular location">
    <subcellularLocation>
        <location evidence="1">Membrane</location>
        <topology evidence="1">Multi-pass membrane protein</topology>
    </subcellularLocation>
</comment>
<feature type="domain" description="Cation efflux protein cytoplasmic" evidence="11">
    <location>
        <begin position="217"/>
        <end position="291"/>
    </location>
</feature>
<sequence>MEHNERVRSEQTFRSGRAKKGLKYAVAITAVIFFVELVGGWLSGSLALIADAGHMATDLFALLISFLAIKLSVKPSTKQRSYGYFRLEIIAALINGVILCVTALFITIEAWKRIAMPKEIQTIEMLFFGMIGLAANCINALLLRKEKNNSVNVKAAYIHIVSDLAGSVGVVGGALLIQLTGLMVLDSLISFFIAVLIVRSSLGIIKEAVNVLMESVPKELDIGDIENTLLHFDHVQNLHDLHVWALTNGINALSCHLQVDDLQEGQKLLPPIHRELKEKYNIDHVTIQLEDERLVKEKMKE</sequence>
<keyword evidence="7" id="KW-0406">Ion transport</keyword>
<dbReference type="InterPro" id="IPR050681">
    <property type="entry name" value="CDF/SLC30A"/>
</dbReference>
<dbReference type="RefSeq" id="WP_110023957.1">
    <property type="nucleotide sequence ID" value="NZ_PDNZ01000007.1"/>
</dbReference>
<feature type="transmembrane region" description="Helical" evidence="9">
    <location>
        <begin position="54"/>
        <end position="73"/>
    </location>
</feature>
<organism evidence="12 13">
    <name type="scientific">Prosthecochloris marina</name>
    <dbReference type="NCBI Taxonomy" id="2017681"/>
    <lineage>
        <taxon>Bacteria</taxon>
        <taxon>Pseudomonadati</taxon>
        <taxon>Chlorobiota</taxon>
        <taxon>Chlorobiia</taxon>
        <taxon>Chlorobiales</taxon>
        <taxon>Chlorobiaceae</taxon>
        <taxon>Prosthecochloris</taxon>
    </lineage>
</organism>
<keyword evidence="3" id="KW-0813">Transport</keyword>
<evidence type="ECO:0000256" key="4">
    <source>
        <dbReference type="ARBA" id="ARBA00022692"/>
    </source>
</evidence>
<keyword evidence="6 9" id="KW-1133">Transmembrane helix</keyword>
<keyword evidence="5" id="KW-0864">Zinc transport</keyword>
<dbReference type="Pfam" id="PF16916">
    <property type="entry name" value="ZT_dimer"/>
    <property type="match status" value="1"/>
</dbReference>
<dbReference type="InterPro" id="IPR036837">
    <property type="entry name" value="Cation_efflux_CTD_sf"/>
</dbReference>
<evidence type="ECO:0000313" key="13">
    <source>
        <dbReference type="Proteomes" id="UP000246278"/>
    </source>
</evidence>
<dbReference type="GO" id="GO:0005886">
    <property type="term" value="C:plasma membrane"/>
    <property type="evidence" value="ECO:0007669"/>
    <property type="project" value="TreeGrafter"/>
</dbReference>
<gene>
    <name evidence="12" type="ORF">CR164_10550</name>
</gene>
<dbReference type="InterPro" id="IPR058533">
    <property type="entry name" value="Cation_efflux_TM"/>
</dbReference>
<dbReference type="SUPFAM" id="SSF161111">
    <property type="entry name" value="Cation efflux protein transmembrane domain-like"/>
    <property type="match status" value="1"/>
</dbReference>
<keyword evidence="4 9" id="KW-0812">Transmembrane</keyword>
<dbReference type="AlphaFoldDB" id="A0A317T496"/>
<dbReference type="InterPro" id="IPR002524">
    <property type="entry name" value="Cation_efflux"/>
</dbReference>
<dbReference type="PANTHER" id="PTHR11562:SF17">
    <property type="entry name" value="RE54080P-RELATED"/>
    <property type="match status" value="1"/>
</dbReference>
<evidence type="ECO:0000313" key="12">
    <source>
        <dbReference type="EMBL" id="PWW81463.1"/>
    </source>
</evidence>
<feature type="transmembrane region" description="Helical" evidence="9">
    <location>
        <begin position="183"/>
        <end position="205"/>
    </location>
</feature>
<dbReference type="InterPro" id="IPR027470">
    <property type="entry name" value="Cation_efflux_CTD"/>
</dbReference>
<comment type="similarity">
    <text evidence="2">Belongs to the cation diffusion facilitator (CDF) transporter (TC 2.A.4) family. SLC30A subfamily.</text>
</comment>
<feature type="domain" description="Cation efflux protein transmembrane" evidence="10">
    <location>
        <begin position="22"/>
        <end position="213"/>
    </location>
</feature>
<dbReference type="InterPro" id="IPR027469">
    <property type="entry name" value="Cation_efflux_TMD_sf"/>
</dbReference>
<dbReference type="SUPFAM" id="SSF160240">
    <property type="entry name" value="Cation efflux protein cytoplasmic domain-like"/>
    <property type="match status" value="1"/>
</dbReference>
<evidence type="ECO:0000259" key="10">
    <source>
        <dbReference type="Pfam" id="PF01545"/>
    </source>
</evidence>
<evidence type="ECO:0000256" key="3">
    <source>
        <dbReference type="ARBA" id="ARBA00022448"/>
    </source>
</evidence>
<keyword evidence="13" id="KW-1185">Reference proteome</keyword>
<reference evidence="13" key="1">
    <citation type="submission" date="2017-10" db="EMBL/GenBank/DDBJ databases">
        <authorList>
            <person name="Gaisin V.A."/>
            <person name="Rysina M.S."/>
            <person name="Grouzdev D.S."/>
        </authorList>
    </citation>
    <scope>NUCLEOTIDE SEQUENCE [LARGE SCALE GENOMIC DNA]</scope>
    <source>
        <strain evidence="13">V1</strain>
    </source>
</reference>
<name>A0A317T496_9CHLB</name>
<dbReference type="Pfam" id="PF01545">
    <property type="entry name" value="Cation_efflux"/>
    <property type="match status" value="1"/>
</dbReference>
<evidence type="ECO:0000256" key="1">
    <source>
        <dbReference type="ARBA" id="ARBA00004141"/>
    </source>
</evidence>
<keyword evidence="8 9" id="KW-0472">Membrane</keyword>
<protein>
    <submittedName>
        <fullName evidence="12">Cation transporter</fullName>
    </submittedName>
</protein>
<proteinExistence type="inferred from homology"/>
<dbReference type="NCBIfam" id="TIGR01297">
    <property type="entry name" value="CDF"/>
    <property type="match status" value="1"/>
</dbReference>